<dbReference type="InterPro" id="IPR045865">
    <property type="entry name" value="ACT-like_dom_sf"/>
</dbReference>
<dbReference type="STRING" id="2282107.A0A286UR70"/>
<dbReference type="EC" id="4.6.1.19" evidence="4"/>
<dbReference type="InterPro" id="IPR027795">
    <property type="entry name" value="CASTOR_ACT_dom"/>
</dbReference>
<evidence type="ECO:0000256" key="15">
    <source>
        <dbReference type="PIRSR" id="PIRSR633697-1"/>
    </source>
</evidence>
<evidence type="ECO:0000256" key="4">
    <source>
        <dbReference type="ARBA" id="ARBA00012571"/>
    </source>
</evidence>
<keyword evidence="7" id="KW-0540">Nuclease</keyword>
<dbReference type="FunFam" id="3.90.730.10:FF:000004">
    <property type="entry name" value="Ribonuclease T2-like"/>
    <property type="match status" value="1"/>
</dbReference>
<evidence type="ECO:0000256" key="5">
    <source>
        <dbReference type="ARBA" id="ARBA00022490"/>
    </source>
</evidence>
<dbReference type="Gene3D" id="3.90.730.10">
    <property type="entry name" value="Ribonuclease T2-like"/>
    <property type="match status" value="1"/>
</dbReference>
<dbReference type="GO" id="GO:0005576">
    <property type="term" value="C:extracellular region"/>
    <property type="evidence" value="ECO:0007669"/>
    <property type="project" value="TreeGrafter"/>
</dbReference>
<keyword evidence="12" id="KW-0456">Lyase</keyword>
<evidence type="ECO:0000256" key="8">
    <source>
        <dbReference type="ARBA" id="ARBA00022729"/>
    </source>
</evidence>
<dbReference type="InParanoid" id="A0A286UR70"/>
<dbReference type="Pfam" id="PF25488">
    <property type="entry name" value="RNaseT2L_C"/>
    <property type="match status" value="1"/>
</dbReference>
<feature type="chain" id="PRO_5013669098" description="Ribonuclease T2-like" evidence="18">
    <location>
        <begin position="22"/>
        <end position="533"/>
    </location>
</feature>
<comment type="similarity">
    <text evidence="3 16">Belongs to the RNase T2 family.</text>
</comment>
<dbReference type="InterPro" id="IPR033697">
    <property type="entry name" value="Ribonuclease_T2_eukaryotic"/>
</dbReference>
<evidence type="ECO:0000256" key="7">
    <source>
        <dbReference type="ARBA" id="ARBA00022722"/>
    </source>
</evidence>
<dbReference type="GO" id="GO:0006520">
    <property type="term" value="P:amino acid metabolic process"/>
    <property type="evidence" value="ECO:0007669"/>
    <property type="project" value="UniProtKB-ARBA"/>
</dbReference>
<dbReference type="SUPFAM" id="SSF55021">
    <property type="entry name" value="ACT-like"/>
    <property type="match status" value="1"/>
</dbReference>
<dbReference type="OrthoDB" id="435754at2759"/>
<dbReference type="Gene3D" id="3.30.2130.10">
    <property type="entry name" value="VC0802-like"/>
    <property type="match status" value="1"/>
</dbReference>
<feature type="region of interest" description="Disordered" evidence="17">
    <location>
        <begin position="257"/>
        <end position="293"/>
    </location>
</feature>
<dbReference type="GO" id="GO:0033897">
    <property type="term" value="F:ribonuclease T2 activity"/>
    <property type="evidence" value="ECO:0007669"/>
    <property type="project" value="UniProtKB-EC"/>
</dbReference>
<keyword evidence="9" id="KW-0378">Hydrolase</keyword>
<evidence type="ECO:0000256" key="12">
    <source>
        <dbReference type="ARBA" id="ARBA00023239"/>
    </source>
</evidence>
<dbReference type="SUPFAM" id="SSF55895">
    <property type="entry name" value="Ribonuclease Rh-like"/>
    <property type="match status" value="1"/>
</dbReference>
<comment type="subcellular location">
    <subcellularLocation>
        <location evidence="2">Cytoplasm</location>
    </subcellularLocation>
    <subcellularLocation>
        <location evidence="1">Vacuole lumen</location>
    </subcellularLocation>
</comment>
<keyword evidence="8 18" id="KW-0732">Signal</keyword>
<comment type="function">
    <text evidence="13">Rnase which modulates cell survival under stress conditions. Released from the vacuole to the cytoplasm during stress to promote tRNA and rRNA cleavage and to activate separately a downstream pathway that promotes cell death. Involved in cell size, vacuolar morphology and growth at high temperatures and high salt concentration.</text>
</comment>
<organism evidence="21 22">
    <name type="scientific">Pyrrhoderma noxium</name>
    <dbReference type="NCBI Taxonomy" id="2282107"/>
    <lineage>
        <taxon>Eukaryota</taxon>
        <taxon>Fungi</taxon>
        <taxon>Dikarya</taxon>
        <taxon>Basidiomycota</taxon>
        <taxon>Agaricomycotina</taxon>
        <taxon>Agaricomycetes</taxon>
        <taxon>Hymenochaetales</taxon>
        <taxon>Hymenochaetaceae</taxon>
        <taxon>Pyrrhoderma</taxon>
    </lineage>
</organism>
<dbReference type="PROSITE" id="PS00531">
    <property type="entry name" value="RNASE_T2_2"/>
    <property type="match status" value="1"/>
</dbReference>
<evidence type="ECO:0000256" key="11">
    <source>
        <dbReference type="ARBA" id="ARBA00023180"/>
    </source>
</evidence>
<dbReference type="EMBL" id="NBII01000002">
    <property type="protein sequence ID" value="PAV22062.1"/>
    <property type="molecule type" value="Genomic_DNA"/>
</dbReference>
<feature type="signal peptide" evidence="18">
    <location>
        <begin position="1"/>
        <end position="21"/>
    </location>
</feature>
<evidence type="ECO:0000259" key="19">
    <source>
        <dbReference type="Pfam" id="PF13840"/>
    </source>
</evidence>
<dbReference type="GO" id="GO:0046394">
    <property type="term" value="P:carboxylic acid biosynthetic process"/>
    <property type="evidence" value="ECO:0007669"/>
    <property type="project" value="UniProtKB-ARBA"/>
</dbReference>
<dbReference type="Pfam" id="PF13840">
    <property type="entry name" value="ACT_7"/>
    <property type="match status" value="1"/>
</dbReference>
<evidence type="ECO:0000256" key="10">
    <source>
        <dbReference type="ARBA" id="ARBA00023157"/>
    </source>
</evidence>
<evidence type="ECO:0000256" key="1">
    <source>
        <dbReference type="ARBA" id="ARBA00004410"/>
    </source>
</evidence>
<evidence type="ECO:0000256" key="2">
    <source>
        <dbReference type="ARBA" id="ARBA00004496"/>
    </source>
</evidence>
<evidence type="ECO:0000256" key="17">
    <source>
        <dbReference type="SAM" id="MobiDB-lite"/>
    </source>
</evidence>
<evidence type="ECO:0000313" key="21">
    <source>
        <dbReference type="EMBL" id="PAV22062.1"/>
    </source>
</evidence>
<dbReference type="PROSITE" id="PS00530">
    <property type="entry name" value="RNASE_T2_1"/>
    <property type="match status" value="1"/>
</dbReference>
<evidence type="ECO:0000256" key="3">
    <source>
        <dbReference type="ARBA" id="ARBA00007469"/>
    </source>
</evidence>
<evidence type="ECO:0000313" key="22">
    <source>
        <dbReference type="Proteomes" id="UP000217199"/>
    </source>
</evidence>
<feature type="domain" description="RNase T2-like C-terminal" evidence="20">
    <location>
        <begin position="291"/>
        <end position="395"/>
    </location>
</feature>
<feature type="compositionally biased region" description="Low complexity" evidence="17">
    <location>
        <begin position="260"/>
        <end position="288"/>
    </location>
</feature>
<evidence type="ECO:0000256" key="9">
    <source>
        <dbReference type="ARBA" id="ARBA00022801"/>
    </source>
</evidence>
<feature type="active site" evidence="15">
    <location>
        <position position="88"/>
    </location>
</feature>
<evidence type="ECO:0000259" key="20">
    <source>
        <dbReference type="Pfam" id="PF25488"/>
    </source>
</evidence>
<dbReference type="AlphaFoldDB" id="A0A286UR70"/>
<dbReference type="InterPro" id="IPR057328">
    <property type="entry name" value="RNaseT2L_C"/>
</dbReference>
<name>A0A286UR70_9AGAM</name>
<dbReference type="InterPro" id="IPR018188">
    <property type="entry name" value="RNase_T2_His_AS_1"/>
</dbReference>
<sequence length="533" mass="56385">MLACEMLVALSLVAAATACLAQSPFTSPVEAPRLFSRASGCSVSGQASCHNTTVQNTCCFESPGGLLLQTQFWDTDPSTGPSDSWTIHGLWPDNCDETFESSCDPSRAYTDISKLLTSAGASDTLSFMETNWVDINGDDESFWEHEWSKHGTCMSTLEPSCFEDYSTGDEAVAFFNTVVKLFKTLPTFTFLSNQGITPSTSKTFTYASLTSALQTENSVIPALSCDGSTLNAISWYFNLKGSIVDGTFVPIDAPSKGSCPSSGIKYPPKSGSSSPTTTSGGSTPTNSGDLPSKATITALRSSGSSTGGLLSAGTWSTQTLATYTLSGTVSSFTLKSSKGNCGVSSGQFSCGSGVSSSTFSATTSGENLLLSFGGSTVFSSDAVPSGETQETVFTDLIILGEPFVSYRLRSDAQIPQEVLKLLTDTSEQGHFISVTRTTEEISIVCSLSGESVADIPKDAAYWKCIKIRGPLPFGMTGIMCDFTTPLKHAGISIFALSTWDTDYVLIPEAQANDAVKALEEDGWKFVSRQQDVA</sequence>
<dbReference type="PANTHER" id="PTHR11240">
    <property type="entry name" value="RIBONUCLEASE T2"/>
    <property type="match status" value="1"/>
</dbReference>
<reference evidence="21 22" key="1">
    <citation type="journal article" date="2017" name="Mol. Ecol.">
        <title>Comparative and population genomic landscape of Phellinus noxius: A hypervariable fungus causing root rot in trees.</title>
        <authorList>
            <person name="Chung C.L."/>
            <person name="Lee T.J."/>
            <person name="Akiba M."/>
            <person name="Lee H.H."/>
            <person name="Kuo T.H."/>
            <person name="Liu D."/>
            <person name="Ke H.M."/>
            <person name="Yokoi T."/>
            <person name="Roa M.B."/>
            <person name="Lu M.J."/>
            <person name="Chang Y.Y."/>
            <person name="Ann P.J."/>
            <person name="Tsai J.N."/>
            <person name="Chen C.Y."/>
            <person name="Tzean S.S."/>
            <person name="Ota Y."/>
            <person name="Hattori T."/>
            <person name="Sahashi N."/>
            <person name="Liou R.F."/>
            <person name="Kikuchi T."/>
            <person name="Tsai I.J."/>
        </authorList>
    </citation>
    <scope>NUCLEOTIDE SEQUENCE [LARGE SCALE GENOMIC DNA]</scope>
    <source>
        <strain evidence="21 22">FFPRI411160</strain>
    </source>
</reference>
<dbReference type="GO" id="GO:0016787">
    <property type="term" value="F:hydrolase activity"/>
    <property type="evidence" value="ECO:0007669"/>
    <property type="project" value="UniProtKB-KW"/>
</dbReference>
<evidence type="ECO:0000256" key="13">
    <source>
        <dbReference type="ARBA" id="ARBA00025494"/>
    </source>
</evidence>
<dbReference type="GO" id="GO:0006401">
    <property type="term" value="P:RNA catabolic process"/>
    <property type="evidence" value="ECO:0007669"/>
    <property type="project" value="UniProtKB-ARBA"/>
</dbReference>
<dbReference type="Proteomes" id="UP000217199">
    <property type="component" value="Unassembled WGS sequence"/>
</dbReference>
<dbReference type="CDD" id="cd01061">
    <property type="entry name" value="RNase_T2_euk"/>
    <property type="match status" value="1"/>
</dbReference>
<dbReference type="Pfam" id="PF00445">
    <property type="entry name" value="Ribonuclease_T2"/>
    <property type="match status" value="1"/>
</dbReference>
<evidence type="ECO:0000256" key="16">
    <source>
        <dbReference type="RuleBase" id="RU004328"/>
    </source>
</evidence>
<dbReference type="InterPro" id="IPR036430">
    <property type="entry name" value="RNase_T2-like_sf"/>
</dbReference>
<feature type="active site" evidence="15">
    <location>
        <position position="146"/>
    </location>
</feature>
<keyword evidence="5" id="KW-0963">Cytoplasm</keyword>
<keyword evidence="6" id="KW-0926">Vacuole</keyword>
<proteinExistence type="inferred from homology"/>
<dbReference type="PANTHER" id="PTHR11240:SF22">
    <property type="entry name" value="RIBONUCLEASE T2"/>
    <property type="match status" value="1"/>
</dbReference>
<evidence type="ECO:0000256" key="18">
    <source>
        <dbReference type="SAM" id="SignalP"/>
    </source>
</evidence>
<keyword evidence="11" id="KW-0325">Glycoprotein</keyword>
<evidence type="ECO:0000256" key="14">
    <source>
        <dbReference type="ARBA" id="ARBA00071169"/>
    </source>
</evidence>
<comment type="caution">
    <text evidence="21">The sequence shown here is derived from an EMBL/GenBank/DDBJ whole genome shotgun (WGS) entry which is preliminary data.</text>
</comment>
<gene>
    <name evidence="21" type="ORF">PNOK_0201900</name>
</gene>
<dbReference type="InterPro" id="IPR033130">
    <property type="entry name" value="RNase_T2_His_AS_2"/>
</dbReference>
<feature type="domain" description="CASTOR ACT" evidence="19">
    <location>
        <begin position="462"/>
        <end position="520"/>
    </location>
</feature>
<feature type="active site" evidence="15">
    <location>
        <position position="150"/>
    </location>
</feature>
<keyword evidence="22" id="KW-1185">Reference proteome</keyword>
<dbReference type="InterPro" id="IPR001568">
    <property type="entry name" value="RNase_T2-like"/>
</dbReference>
<keyword evidence="10" id="KW-1015">Disulfide bond</keyword>
<evidence type="ECO:0000256" key="6">
    <source>
        <dbReference type="ARBA" id="ARBA00022554"/>
    </source>
</evidence>
<dbReference type="GO" id="GO:0005775">
    <property type="term" value="C:vacuolar lumen"/>
    <property type="evidence" value="ECO:0007669"/>
    <property type="project" value="UniProtKB-SubCell"/>
</dbReference>
<accession>A0A286UR70</accession>
<protein>
    <recommendedName>
        <fullName evidence="14">Ribonuclease T2-like</fullName>
        <ecNumber evidence="4">4.6.1.19</ecNumber>
    </recommendedName>
</protein>
<dbReference type="GO" id="GO:0003723">
    <property type="term" value="F:RNA binding"/>
    <property type="evidence" value="ECO:0007669"/>
    <property type="project" value="InterPro"/>
</dbReference>